<reference evidence="2 3" key="1">
    <citation type="submission" date="2019-04" db="EMBL/GenBank/DDBJ databases">
        <authorList>
            <person name="Van Vliet M D."/>
        </authorList>
    </citation>
    <scope>NUCLEOTIDE SEQUENCE [LARGE SCALE GENOMIC DNA]</scope>
    <source>
        <strain evidence="2 3">F1</strain>
    </source>
</reference>
<name>A0A6C2TXI6_PONDE</name>
<sequence>MKRGFVALLAAVFLVGAGTARGQVFVYDSENNDYVTANKNFVATPTSWQNYESAPASGYTGPSFSYAGVNSESAKPATARFLANDRMQINDNTNFHYMVAFDFPASKVKTITTQGSTYGAGVAGDDTYLILHDSTQGPADGWYATLLHSRTTVSTFEYTVEVADATWYTFTPSTVNGTVPLGTIGSVVDVSIITGGTFDEAGYYANVYDNGLGVLSHYLWSLAVYEPVTTLFLNPSDQITMDFSDAAAVVSNSIAVSYSEGVPPTNVNVSSVSLINPSHAGFAVSPGSFMLTDPDPSNRMVSVVFDNGVAGLSANESATGTVQVIWNEMGSASSSTSTVAVSATRLGFAANKVIAIFEDGPFRSPANGGWADVSFSGVDALITGIPWGNSDSGSDDTSYGTLLGGAQTRGGTFIVINGNPDPTVIITNNTGGELELDSLNFDAARKWAASMDAVTVSMSGDLGSATLLSHTGLVQVSNIGNYSDFDIDLTGLADRKLSDGESVAFTFAFADGGLGTGYAVLDNIAIIGSGFAPATMSRISPYPWESLGASGLDTTVSQTIDLMYAVGDLNTNIVVTGVSFANEDVPGAFSAIGSFPLALPTPGVTNSAVFSLVFDNSVANLAPGTWAYSEVVVEFEEPGGGPRTYSFDAYGTRPDDVPTNGIVALFHTEFLTPDAAYNGVMGRFEGGFGLESTTDKGSLDGTYGSLTAPFASTNSATTWRFEGVNPVATLTITNRTVAAIELTGFHFDIGRWYDGATNFMVSISGDVTSVPALLEGSLVSLGWRNNDFQDYDVDLTGLADHTLAAGESVIFTYTLGAISAGQENIGTWIDNIALMGTADAFGGWAASEGLTVGVNDALHDNPDFDSKDNLMEYATGGNPLVADESAAAMWQAEDSGTNWLYHVHAERQDDTSLTYGVGTKGNLQYEPSWNSGDVEQVGATTGPGLWKTVTNRTDMGAAAKFIGLSVEQN</sequence>
<gene>
    <name evidence="2" type="ORF">PDESU_00514</name>
</gene>
<dbReference type="EMBL" id="CAAHFG010000001">
    <property type="protein sequence ID" value="VGO11966.1"/>
    <property type="molecule type" value="Genomic_DNA"/>
</dbReference>
<evidence type="ECO:0000313" key="3">
    <source>
        <dbReference type="Proteomes" id="UP000366872"/>
    </source>
</evidence>
<dbReference type="AlphaFoldDB" id="A0A6C2TXI6"/>
<feature type="chain" id="PRO_5025434672" evidence="1">
    <location>
        <begin position="23"/>
        <end position="969"/>
    </location>
</feature>
<keyword evidence="3" id="KW-1185">Reference proteome</keyword>
<feature type="signal peptide" evidence="1">
    <location>
        <begin position="1"/>
        <end position="22"/>
    </location>
</feature>
<evidence type="ECO:0000313" key="2">
    <source>
        <dbReference type="EMBL" id="VGO11966.1"/>
    </source>
</evidence>
<organism evidence="2 3">
    <name type="scientific">Pontiella desulfatans</name>
    <dbReference type="NCBI Taxonomy" id="2750659"/>
    <lineage>
        <taxon>Bacteria</taxon>
        <taxon>Pseudomonadati</taxon>
        <taxon>Kiritimatiellota</taxon>
        <taxon>Kiritimatiellia</taxon>
        <taxon>Kiritimatiellales</taxon>
        <taxon>Pontiellaceae</taxon>
        <taxon>Pontiella</taxon>
    </lineage>
</organism>
<dbReference type="RefSeq" id="WP_136077673.1">
    <property type="nucleotide sequence ID" value="NZ_CAAHFG010000001.1"/>
</dbReference>
<accession>A0A6C2TXI6</accession>
<protein>
    <submittedName>
        <fullName evidence="2">Uncharacterized protein</fullName>
    </submittedName>
</protein>
<proteinExistence type="predicted"/>
<evidence type="ECO:0000256" key="1">
    <source>
        <dbReference type="SAM" id="SignalP"/>
    </source>
</evidence>
<keyword evidence="1" id="KW-0732">Signal</keyword>
<dbReference type="Proteomes" id="UP000366872">
    <property type="component" value="Unassembled WGS sequence"/>
</dbReference>